<organism evidence="2 3">
    <name type="scientific">Saguinus oedipus</name>
    <name type="common">Cotton-top tamarin</name>
    <name type="synonym">Oedipomidas oedipus</name>
    <dbReference type="NCBI Taxonomy" id="9490"/>
    <lineage>
        <taxon>Eukaryota</taxon>
        <taxon>Metazoa</taxon>
        <taxon>Chordata</taxon>
        <taxon>Craniata</taxon>
        <taxon>Vertebrata</taxon>
        <taxon>Euteleostomi</taxon>
        <taxon>Mammalia</taxon>
        <taxon>Eutheria</taxon>
        <taxon>Euarchontoglires</taxon>
        <taxon>Primates</taxon>
        <taxon>Haplorrhini</taxon>
        <taxon>Platyrrhini</taxon>
        <taxon>Cebidae</taxon>
        <taxon>Callitrichinae</taxon>
        <taxon>Saguinus</taxon>
    </lineage>
</organism>
<proteinExistence type="predicted"/>
<reference evidence="2 3" key="1">
    <citation type="submission" date="2023-05" db="EMBL/GenBank/DDBJ databases">
        <title>B98-5 Cell Line De Novo Hybrid Assembly: An Optical Mapping Approach.</title>
        <authorList>
            <person name="Kananen K."/>
            <person name="Auerbach J.A."/>
            <person name="Kautto E."/>
            <person name="Blachly J.S."/>
        </authorList>
    </citation>
    <scope>NUCLEOTIDE SEQUENCE [LARGE SCALE GENOMIC DNA]</scope>
    <source>
        <strain evidence="2">B95-8</strain>
        <tissue evidence="2">Cell line</tissue>
    </source>
</reference>
<feature type="region of interest" description="Disordered" evidence="1">
    <location>
        <begin position="72"/>
        <end position="100"/>
    </location>
</feature>
<accession>A0ABQ9VGL5</accession>
<dbReference type="EMBL" id="JASSZA010000006">
    <property type="protein sequence ID" value="KAK2108499.1"/>
    <property type="molecule type" value="Genomic_DNA"/>
</dbReference>
<name>A0ABQ9VGL5_SAGOE</name>
<feature type="region of interest" description="Disordered" evidence="1">
    <location>
        <begin position="1"/>
        <end position="33"/>
    </location>
</feature>
<comment type="caution">
    <text evidence="2">The sequence shown here is derived from an EMBL/GenBank/DDBJ whole genome shotgun (WGS) entry which is preliminary data.</text>
</comment>
<dbReference type="Proteomes" id="UP001266305">
    <property type="component" value="Unassembled WGS sequence"/>
</dbReference>
<keyword evidence="3" id="KW-1185">Reference proteome</keyword>
<evidence type="ECO:0000313" key="3">
    <source>
        <dbReference type="Proteomes" id="UP001266305"/>
    </source>
</evidence>
<evidence type="ECO:0000256" key="1">
    <source>
        <dbReference type="SAM" id="MobiDB-lite"/>
    </source>
</evidence>
<sequence length="146" mass="15715">MLAVSYPAAEDSSPSSKGGRRMAAPPPWGQIAYPVGTVEDRALGLSGRRSSSEQMPPMVGISQKALLSPNQPEIGQQHQAAWGLQNRAASRDRSRTADSAQLEEAKSLCAAAALCRQQPLGRVWVPGMFYMKHPPCPHLSRLPNSL</sequence>
<protein>
    <submittedName>
        <fullName evidence="2">Uncharacterized protein</fullName>
    </submittedName>
</protein>
<gene>
    <name evidence="2" type="ORF">P7K49_013664</name>
</gene>
<evidence type="ECO:0000313" key="2">
    <source>
        <dbReference type="EMBL" id="KAK2108499.1"/>
    </source>
</evidence>